<proteinExistence type="predicted"/>
<reference evidence="2 3" key="1">
    <citation type="journal article" date="2021" name="BMC Genomics">
        <title>Datura genome reveals duplications of psychoactive alkaloid biosynthetic genes and high mutation rate following tissue culture.</title>
        <authorList>
            <person name="Rajewski A."/>
            <person name="Carter-House D."/>
            <person name="Stajich J."/>
            <person name="Litt A."/>
        </authorList>
    </citation>
    <scope>NUCLEOTIDE SEQUENCE [LARGE SCALE GENOMIC DNA]</scope>
    <source>
        <strain evidence="2">AR-01</strain>
    </source>
</reference>
<organism evidence="2 3">
    <name type="scientific">Datura stramonium</name>
    <name type="common">Jimsonweed</name>
    <name type="synonym">Common thornapple</name>
    <dbReference type="NCBI Taxonomy" id="4076"/>
    <lineage>
        <taxon>Eukaryota</taxon>
        <taxon>Viridiplantae</taxon>
        <taxon>Streptophyta</taxon>
        <taxon>Embryophyta</taxon>
        <taxon>Tracheophyta</taxon>
        <taxon>Spermatophyta</taxon>
        <taxon>Magnoliopsida</taxon>
        <taxon>eudicotyledons</taxon>
        <taxon>Gunneridae</taxon>
        <taxon>Pentapetalae</taxon>
        <taxon>asterids</taxon>
        <taxon>lamiids</taxon>
        <taxon>Solanales</taxon>
        <taxon>Solanaceae</taxon>
        <taxon>Solanoideae</taxon>
        <taxon>Datureae</taxon>
        <taxon>Datura</taxon>
    </lineage>
</organism>
<gene>
    <name evidence="2" type="ORF">HAX54_018703</name>
</gene>
<evidence type="ECO:0000313" key="3">
    <source>
        <dbReference type="Proteomes" id="UP000823775"/>
    </source>
</evidence>
<feature type="compositionally biased region" description="Basic and acidic residues" evidence="1">
    <location>
        <begin position="96"/>
        <end position="121"/>
    </location>
</feature>
<evidence type="ECO:0000256" key="1">
    <source>
        <dbReference type="SAM" id="MobiDB-lite"/>
    </source>
</evidence>
<sequence length="121" mass="13586">MLSTGEPSIPENGVISSSSSTLKSPIIDPLPPQERNIGRITNNNLSKNRDAIDILEIELLYDETFSEIIKEEEEEVVEEDASATEAVCDANKLHRVHEAEQSRKEHDDGQNRNQESEQGER</sequence>
<feature type="non-terminal residue" evidence="2">
    <location>
        <position position="121"/>
    </location>
</feature>
<comment type="caution">
    <text evidence="2">The sequence shown here is derived from an EMBL/GenBank/DDBJ whole genome shotgun (WGS) entry which is preliminary data.</text>
</comment>
<accession>A0ABS8Y5X1</accession>
<dbReference type="EMBL" id="JACEIK010022820">
    <property type="protein sequence ID" value="MCE5166399.1"/>
    <property type="molecule type" value="Genomic_DNA"/>
</dbReference>
<keyword evidence="3" id="KW-1185">Reference proteome</keyword>
<name>A0ABS8Y5X1_DATST</name>
<dbReference type="Proteomes" id="UP000823775">
    <property type="component" value="Unassembled WGS sequence"/>
</dbReference>
<feature type="region of interest" description="Disordered" evidence="1">
    <location>
        <begin position="76"/>
        <end position="121"/>
    </location>
</feature>
<protein>
    <submittedName>
        <fullName evidence="2">Uncharacterized protein</fullName>
    </submittedName>
</protein>
<evidence type="ECO:0000313" key="2">
    <source>
        <dbReference type="EMBL" id="MCE5166399.1"/>
    </source>
</evidence>
<feature type="region of interest" description="Disordered" evidence="1">
    <location>
        <begin position="1"/>
        <end position="45"/>
    </location>
</feature>